<feature type="chain" id="PRO_5025576667" evidence="1">
    <location>
        <begin position="25"/>
        <end position="414"/>
    </location>
</feature>
<evidence type="ECO:0000313" key="2">
    <source>
        <dbReference type="EMBL" id="KAF2113409.1"/>
    </source>
</evidence>
<protein>
    <submittedName>
        <fullName evidence="2">Uncharacterized protein</fullName>
    </submittedName>
</protein>
<evidence type="ECO:0000313" key="3">
    <source>
        <dbReference type="Proteomes" id="UP000799770"/>
    </source>
</evidence>
<proteinExistence type="predicted"/>
<dbReference type="OrthoDB" id="3777639at2759"/>
<reference evidence="2" key="1">
    <citation type="journal article" date="2020" name="Stud. Mycol.">
        <title>101 Dothideomycetes genomes: a test case for predicting lifestyles and emergence of pathogens.</title>
        <authorList>
            <person name="Haridas S."/>
            <person name="Albert R."/>
            <person name="Binder M."/>
            <person name="Bloem J."/>
            <person name="Labutti K."/>
            <person name="Salamov A."/>
            <person name="Andreopoulos B."/>
            <person name="Baker S."/>
            <person name="Barry K."/>
            <person name="Bills G."/>
            <person name="Bluhm B."/>
            <person name="Cannon C."/>
            <person name="Castanera R."/>
            <person name="Culley D."/>
            <person name="Daum C."/>
            <person name="Ezra D."/>
            <person name="Gonzalez J."/>
            <person name="Henrissat B."/>
            <person name="Kuo A."/>
            <person name="Liang C."/>
            <person name="Lipzen A."/>
            <person name="Lutzoni F."/>
            <person name="Magnuson J."/>
            <person name="Mondo S."/>
            <person name="Nolan M."/>
            <person name="Ohm R."/>
            <person name="Pangilinan J."/>
            <person name="Park H.-J."/>
            <person name="Ramirez L."/>
            <person name="Alfaro M."/>
            <person name="Sun H."/>
            <person name="Tritt A."/>
            <person name="Yoshinaga Y."/>
            <person name="Zwiers L.-H."/>
            <person name="Turgeon B."/>
            <person name="Goodwin S."/>
            <person name="Spatafora J."/>
            <person name="Crous P."/>
            <person name="Grigoriev I."/>
        </authorList>
    </citation>
    <scope>NUCLEOTIDE SEQUENCE</scope>
    <source>
        <strain evidence="2">CBS 627.86</strain>
    </source>
</reference>
<keyword evidence="1" id="KW-0732">Signal</keyword>
<dbReference type="AlphaFoldDB" id="A0A6A5Z1R6"/>
<accession>A0A6A5Z1R6</accession>
<dbReference type="Proteomes" id="UP000799770">
    <property type="component" value="Unassembled WGS sequence"/>
</dbReference>
<organism evidence="2 3">
    <name type="scientific">Lophiotrema nucula</name>
    <dbReference type="NCBI Taxonomy" id="690887"/>
    <lineage>
        <taxon>Eukaryota</taxon>
        <taxon>Fungi</taxon>
        <taxon>Dikarya</taxon>
        <taxon>Ascomycota</taxon>
        <taxon>Pezizomycotina</taxon>
        <taxon>Dothideomycetes</taxon>
        <taxon>Pleosporomycetidae</taxon>
        <taxon>Pleosporales</taxon>
        <taxon>Lophiotremataceae</taxon>
        <taxon>Lophiotrema</taxon>
    </lineage>
</organism>
<gene>
    <name evidence="2" type="ORF">BDV96DRAFT_579003</name>
</gene>
<name>A0A6A5Z1R6_9PLEO</name>
<feature type="signal peptide" evidence="1">
    <location>
        <begin position="1"/>
        <end position="24"/>
    </location>
</feature>
<dbReference type="EMBL" id="ML977328">
    <property type="protein sequence ID" value="KAF2113409.1"/>
    <property type="molecule type" value="Genomic_DNA"/>
</dbReference>
<sequence length="414" mass="43483">MLGRDVSAVFATAALMSLIPGAFADDLVITPCASGSGTPEHHGCGGCDAKQAITATPWNTPADFKLVSLSSAADPNGGSGWNVWWVSSTSPEYTCSCFKTLLQDIPQPGDGCRVLIVEPFIVDNGSVIPGVTGNVISSVAHASCYFAHVSSRGVDVKFCCGSGDCGSAGAISSQQKRDLSAPPSRIMRDVLDGPSYAKRDVVNVETSGPLEKLKGVFSRSLLEARCFIGECDPPPPPAPPAYTCTEPKPTGDVFTKAGPVYINGQQLSCNTGEVCDISALSSYSASDTLTNEQSHTDTTTDGQSNSISVGWMTMIEGVGGPTFNYEHGWSHDQSVALGNSFSDSSGTTVTTTSTLTYPVLPGPYYNLWFQPEMSCQRYTLTCGGVDQVITRCRPKYSDPAKANITGLTGVMTIG</sequence>
<evidence type="ECO:0000256" key="1">
    <source>
        <dbReference type="SAM" id="SignalP"/>
    </source>
</evidence>
<keyword evidence="3" id="KW-1185">Reference proteome</keyword>